<dbReference type="SUPFAM" id="SSF55729">
    <property type="entry name" value="Acyl-CoA N-acyltransferases (Nat)"/>
    <property type="match status" value="1"/>
</dbReference>
<gene>
    <name evidence="2" type="ORF">D3Z33_11300</name>
</gene>
<accession>A0A845R138</accession>
<dbReference type="EMBL" id="QXXA01000012">
    <property type="protein sequence ID" value="NBI07436.1"/>
    <property type="molecule type" value="Genomic_DNA"/>
</dbReference>
<proteinExistence type="predicted"/>
<dbReference type="Gene3D" id="3.40.630.30">
    <property type="match status" value="1"/>
</dbReference>
<dbReference type="PROSITE" id="PS51186">
    <property type="entry name" value="GNAT"/>
    <property type="match status" value="1"/>
</dbReference>
<dbReference type="RefSeq" id="WP_160197898.1">
    <property type="nucleotide sequence ID" value="NZ_QXXA01000012.1"/>
</dbReference>
<feature type="domain" description="N-acetyltransferase" evidence="1">
    <location>
        <begin position="12"/>
        <end position="178"/>
    </location>
</feature>
<dbReference type="PANTHER" id="PTHR43415">
    <property type="entry name" value="SPERMIDINE N(1)-ACETYLTRANSFERASE"/>
    <property type="match status" value="1"/>
</dbReference>
<dbReference type="InterPro" id="IPR016181">
    <property type="entry name" value="Acyl_CoA_acyltransferase"/>
</dbReference>
<name>A0A845R138_9CLOT</name>
<dbReference type="InterPro" id="IPR000182">
    <property type="entry name" value="GNAT_dom"/>
</dbReference>
<keyword evidence="2" id="KW-0808">Transferase</keyword>
<dbReference type="CDD" id="cd04301">
    <property type="entry name" value="NAT_SF"/>
    <property type="match status" value="1"/>
</dbReference>
<keyword evidence="3" id="KW-1185">Reference proteome</keyword>
<sequence>MKKVLLKNNNKLLIRETRKEDAKKLINYIQEISVQSDFLTFGRGEFNISVEDEEKMLENILNSNNNLNIIALIDNKIVGNLTFRGGHRPRIKHTGEFGVSVLKEYWCIGIGKELVKHLITWAEDGDIIKKINLRVREDNTKAIELYKKLGFKKEGIITRDLYLNGKYYSSIQMGLELD</sequence>
<comment type="caution">
    <text evidence="2">The sequence shown here is derived from an EMBL/GenBank/DDBJ whole genome shotgun (WGS) entry which is preliminary data.</text>
</comment>
<dbReference type="OrthoDB" id="948250at2"/>
<dbReference type="Proteomes" id="UP000467132">
    <property type="component" value="Unassembled WGS sequence"/>
</dbReference>
<protein>
    <submittedName>
        <fullName evidence="2">N-acetyltransferase</fullName>
    </submittedName>
</protein>
<evidence type="ECO:0000313" key="2">
    <source>
        <dbReference type="EMBL" id="NBI07436.1"/>
    </source>
</evidence>
<reference evidence="2 3" key="1">
    <citation type="submission" date="2018-08" db="EMBL/GenBank/DDBJ databases">
        <title>Murine metabolic-syndrome-specific gut microbial biobank.</title>
        <authorList>
            <person name="Liu C."/>
        </authorList>
    </citation>
    <scope>NUCLEOTIDE SEQUENCE [LARGE SCALE GENOMIC DNA]</scope>
    <source>
        <strain evidence="2 3">583</strain>
    </source>
</reference>
<evidence type="ECO:0000259" key="1">
    <source>
        <dbReference type="PROSITE" id="PS51186"/>
    </source>
</evidence>
<organism evidence="2 3">
    <name type="scientific">Senegalia massiliensis</name>
    <dbReference type="NCBI Taxonomy" id="1720316"/>
    <lineage>
        <taxon>Bacteria</taxon>
        <taxon>Bacillati</taxon>
        <taxon>Bacillota</taxon>
        <taxon>Clostridia</taxon>
        <taxon>Eubacteriales</taxon>
        <taxon>Clostridiaceae</taxon>
        <taxon>Senegalia</taxon>
    </lineage>
</organism>
<evidence type="ECO:0000313" key="3">
    <source>
        <dbReference type="Proteomes" id="UP000467132"/>
    </source>
</evidence>
<dbReference type="AlphaFoldDB" id="A0A845R138"/>
<dbReference type="PANTHER" id="PTHR43415:SF3">
    <property type="entry name" value="GNAT-FAMILY ACETYLTRANSFERASE"/>
    <property type="match status" value="1"/>
</dbReference>
<dbReference type="GO" id="GO:0016747">
    <property type="term" value="F:acyltransferase activity, transferring groups other than amino-acyl groups"/>
    <property type="evidence" value="ECO:0007669"/>
    <property type="project" value="InterPro"/>
</dbReference>
<dbReference type="Pfam" id="PF00583">
    <property type="entry name" value="Acetyltransf_1"/>
    <property type="match status" value="1"/>
</dbReference>